<reference evidence="4 5" key="1">
    <citation type="submission" date="2014-09" db="EMBL/GenBank/DDBJ databases">
        <title>Alistipes sp. 627, sp. nov., a novel member of the family Rikenellaceae isolated from human faeces.</title>
        <authorList>
            <person name="Shkoporov A.N."/>
            <person name="Chaplin A.V."/>
            <person name="Motuzova O.V."/>
            <person name="Kafarskaia L.I."/>
            <person name="Khokhlova E.V."/>
            <person name="Efimov B.A."/>
        </authorList>
    </citation>
    <scope>NUCLEOTIDE SEQUENCE [LARGE SCALE GENOMIC DNA]</scope>
    <source>
        <strain evidence="4 5">627</strain>
    </source>
</reference>
<dbReference type="InterPro" id="IPR002068">
    <property type="entry name" value="A-crystallin/Hsp20_dom"/>
</dbReference>
<proteinExistence type="inferred from homology"/>
<comment type="similarity">
    <text evidence="1 2">Belongs to the small heat shock protein (HSP20) family.</text>
</comment>
<evidence type="ECO:0000313" key="4">
    <source>
        <dbReference type="EMBL" id="KHE41910.1"/>
    </source>
</evidence>
<dbReference type="RefSeq" id="WP_035473400.1">
    <property type="nucleotide sequence ID" value="NZ_JRGF01000007.1"/>
</dbReference>
<dbReference type="InterPro" id="IPR008978">
    <property type="entry name" value="HSP20-like_chaperone"/>
</dbReference>
<dbReference type="PROSITE" id="PS01031">
    <property type="entry name" value="SHSP"/>
    <property type="match status" value="1"/>
</dbReference>
<dbReference type="CDD" id="cd06464">
    <property type="entry name" value="ACD_sHsps-like"/>
    <property type="match status" value="1"/>
</dbReference>
<dbReference type="SUPFAM" id="SSF49764">
    <property type="entry name" value="HSP20-like chaperones"/>
    <property type="match status" value="1"/>
</dbReference>
<sequence length="146" mass="17041">MMPVRRTQGWLPGILDDFFGNEWVDKTSSTAPAVNVIETDKEYKVEIAAPGLTRDDFKIDINEDNELTVSMEKKVEKNEESEKEGKKHTYLRREFSYSSFRQRMILPDNVNVDNIDAKMENGVLTIDIPKKTEEEKRKNMRQIDIK</sequence>
<protein>
    <submittedName>
        <fullName evidence="4">Heat-shock protein</fullName>
    </submittedName>
</protein>
<name>A0ABR4YI18_9BACT</name>
<gene>
    <name evidence="4" type="ORF">LG35_06595</name>
</gene>
<evidence type="ECO:0000256" key="1">
    <source>
        <dbReference type="PROSITE-ProRule" id="PRU00285"/>
    </source>
</evidence>
<organism evidence="4 5">
    <name type="scientific">Alistipes inops</name>
    <dbReference type="NCBI Taxonomy" id="1501391"/>
    <lineage>
        <taxon>Bacteria</taxon>
        <taxon>Pseudomonadati</taxon>
        <taxon>Bacteroidota</taxon>
        <taxon>Bacteroidia</taxon>
        <taxon>Bacteroidales</taxon>
        <taxon>Rikenellaceae</taxon>
        <taxon>Alistipes</taxon>
    </lineage>
</organism>
<evidence type="ECO:0000259" key="3">
    <source>
        <dbReference type="PROSITE" id="PS01031"/>
    </source>
</evidence>
<comment type="caution">
    <text evidence="4">The sequence shown here is derived from an EMBL/GenBank/DDBJ whole genome shotgun (WGS) entry which is preliminary data.</text>
</comment>
<dbReference type="PANTHER" id="PTHR11527">
    <property type="entry name" value="HEAT-SHOCK PROTEIN 20 FAMILY MEMBER"/>
    <property type="match status" value="1"/>
</dbReference>
<feature type="domain" description="SHSP" evidence="3">
    <location>
        <begin position="25"/>
        <end position="146"/>
    </location>
</feature>
<dbReference type="Proteomes" id="UP000030889">
    <property type="component" value="Unassembled WGS sequence"/>
</dbReference>
<evidence type="ECO:0000256" key="2">
    <source>
        <dbReference type="RuleBase" id="RU003616"/>
    </source>
</evidence>
<dbReference type="InterPro" id="IPR031107">
    <property type="entry name" value="Small_HSP"/>
</dbReference>
<dbReference type="EMBL" id="JRGF01000007">
    <property type="protein sequence ID" value="KHE41910.1"/>
    <property type="molecule type" value="Genomic_DNA"/>
</dbReference>
<keyword evidence="5" id="KW-1185">Reference proteome</keyword>
<accession>A0ABR4YI18</accession>
<dbReference type="Pfam" id="PF00011">
    <property type="entry name" value="HSP20"/>
    <property type="match status" value="1"/>
</dbReference>
<evidence type="ECO:0000313" key="5">
    <source>
        <dbReference type="Proteomes" id="UP000030889"/>
    </source>
</evidence>
<dbReference type="Gene3D" id="2.60.40.790">
    <property type="match status" value="1"/>
</dbReference>